<accession>A0AC35ER45</accession>
<evidence type="ECO:0000313" key="1">
    <source>
        <dbReference type="Proteomes" id="UP000887580"/>
    </source>
</evidence>
<sequence length="71" mass="8297">MDEENGLVMVNYRLFPQIEESERYENGVPAKFVYTFSQALEGFKIMELRDQDSTDSQEYSEDRPLSPLISL</sequence>
<protein>
    <submittedName>
        <fullName evidence="2">Uncharacterized protein</fullName>
    </submittedName>
</protein>
<dbReference type="Proteomes" id="UP000887580">
    <property type="component" value="Unplaced"/>
</dbReference>
<name>A0AC35ER45_9BILA</name>
<dbReference type="WBParaSite" id="PS1159_v2.g1009.t1">
    <property type="protein sequence ID" value="PS1159_v2.g1009.t1"/>
    <property type="gene ID" value="PS1159_v2.g1009"/>
</dbReference>
<reference evidence="2" key="1">
    <citation type="submission" date="2022-11" db="UniProtKB">
        <authorList>
            <consortium name="WormBaseParasite"/>
        </authorList>
    </citation>
    <scope>IDENTIFICATION</scope>
</reference>
<organism evidence="1 2">
    <name type="scientific">Panagrolaimus sp. PS1159</name>
    <dbReference type="NCBI Taxonomy" id="55785"/>
    <lineage>
        <taxon>Eukaryota</taxon>
        <taxon>Metazoa</taxon>
        <taxon>Ecdysozoa</taxon>
        <taxon>Nematoda</taxon>
        <taxon>Chromadorea</taxon>
        <taxon>Rhabditida</taxon>
        <taxon>Tylenchina</taxon>
        <taxon>Panagrolaimomorpha</taxon>
        <taxon>Panagrolaimoidea</taxon>
        <taxon>Panagrolaimidae</taxon>
        <taxon>Panagrolaimus</taxon>
    </lineage>
</organism>
<evidence type="ECO:0000313" key="2">
    <source>
        <dbReference type="WBParaSite" id="PS1159_v2.g1009.t1"/>
    </source>
</evidence>
<proteinExistence type="predicted"/>